<dbReference type="Gene3D" id="3.30.160.20">
    <property type="match status" value="1"/>
</dbReference>
<feature type="binding site" evidence="9">
    <location>
        <position position="129"/>
    </location>
    <ligand>
        <name>Mg(2+)</name>
        <dbReference type="ChEBI" id="CHEBI:18420"/>
    </ligand>
</feature>
<evidence type="ECO:0000256" key="8">
    <source>
        <dbReference type="ARBA" id="ARBA00022884"/>
    </source>
</evidence>
<dbReference type="InterPro" id="IPR036389">
    <property type="entry name" value="RNase_III_sf"/>
</dbReference>
<dbReference type="SMART" id="SM00535">
    <property type="entry name" value="RIBOc"/>
    <property type="match status" value="1"/>
</dbReference>
<proteinExistence type="inferred from homology"/>
<dbReference type="GO" id="GO:0006397">
    <property type="term" value="P:mRNA processing"/>
    <property type="evidence" value="ECO:0007669"/>
    <property type="project" value="UniProtKB-UniRule"/>
</dbReference>
<dbReference type="Pfam" id="PF14622">
    <property type="entry name" value="Ribonucleas_3_3"/>
    <property type="match status" value="1"/>
</dbReference>
<keyword evidence="7 9" id="KW-0378">Hydrolase</keyword>
<dbReference type="HAMAP" id="MF_00104">
    <property type="entry name" value="RNase_III"/>
    <property type="match status" value="1"/>
</dbReference>
<dbReference type="GO" id="GO:0004525">
    <property type="term" value="F:ribonuclease III activity"/>
    <property type="evidence" value="ECO:0007669"/>
    <property type="project" value="UniProtKB-UniRule"/>
</dbReference>
<keyword evidence="9" id="KW-0819">tRNA processing</keyword>
<dbReference type="NCBIfam" id="TIGR02191">
    <property type="entry name" value="RNaseIII"/>
    <property type="match status" value="1"/>
</dbReference>
<keyword evidence="3 9" id="KW-0698">rRNA processing</keyword>
<gene>
    <name evidence="9 12" type="primary">rnc</name>
    <name evidence="12" type="ORF">OD355_05285</name>
</gene>
<comment type="catalytic activity">
    <reaction evidence="1 9">
        <text>Endonucleolytic cleavage to 5'-phosphomonoester.</text>
        <dbReference type="EC" id="3.1.26.3"/>
    </reaction>
</comment>
<evidence type="ECO:0000256" key="1">
    <source>
        <dbReference type="ARBA" id="ARBA00000109"/>
    </source>
</evidence>
<evidence type="ECO:0000256" key="7">
    <source>
        <dbReference type="ARBA" id="ARBA00022801"/>
    </source>
</evidence>
<name>A0AAE3LJU2_9BACT</name>
<feature type="active site" evidence="9">
    <location>
        <position position="63"/>
    </location>
</feature>
<keyword evidence="9" id="KW-0963">Cytoplasm</keyword>
<sequence length="239" mass="27077">MHDLVKLIRKNIFSKKKSSSKQQVEYVLGLKLNNAPLFTRALSHSSSNNNPIENNERLEYLGDAVLGAVIADYLFKRYPYKHEGFLTEMRSKMVNRQTLNAIAIKMGLNNITFFNKHDNAIKNSQIFGNTLEAIVGAVYLDKGYEKTKKWVLNQIVIPYLFVEDLELVEINLKNKLIGWANKNNHQLSFETIDEKYDRGRRVFTVAIVLNGAPVTEGRGYNKKEASQAAAAAAIEKLGI</sequence>
<dbReference type="FunFam" id="1.10.1520.10:FF:000001">
    <property type="entry name" value="Ribonuclease 3"/>
    <property type="match status" value="1"/>
</dbReference>
<dbReference type="Gene3D" id="1.10.1520.10">
    <property type="entry name" value="Ribonuclease III domain"/>
    <property type="match status" value="1"/>
</dbReference>
<dbReference type="SUPFAM" id="SSF69065">
    <property type="entry name" value="RNase III domain-like"/>
    <property type="match status" value="1"/>
</dbReference>
<dbReference type="EMBL" id="JAOTPL010000005">
    <property type="protein sequence ID" value="MCU7693928.1"/>
    <property type="molecule type" value="Genomic_DNA"/>
</dbReference>
<dbReference type="CDD" id="cd00593">
    <property type="entry name" value="RIBOc"/>
    <property type="match status" value="1"/>
</dbReference>
<dbReference type="InterPro" id="IPR000999">
    <property type="entry name" value="RNase_III_dom"/>
</dbReference>
<dbReference type="EC" id="3.1.26.3" evidence="9"/>
<evidence type="ECO:0000256" key="6">
    <source>
        <dbReference type="ARBA" id="ARBA00022759"/>
    </source>
</evidence>
<dbReference type="SMART" id="SM00358">
    <property type="entry name" value="DSRM"/>
    <property type="match status" value="1"/>
</dbReference>
<dbReference type="PROSITE" id="PS50137">
    <property type="entry name" value="DS_RBD"/>
    <property type="match status" value="1"/>
</dbReference>
<keyword evidence="8 9" id="KW-0694">RNA-binding</keyword>
<keyword evidence="6 9" id="KW-0255">Endonuclease</keyword>
<comment type="cofactor">
    <cofactor evidence="9">
        <name>Mg(2+)</name>
        <dbReference type="ChEBI" id="CHEBI:18420"/>
    </cofactor>
</comment>
<evidence type="ECO:0000256" key="3">
    <source>
        <dbReference type="ARBA" id="ARBA00022552"/>
    </source>
</evidence>
<dbReference type="PROSITE" id="PS50142">
    <property type="entry name" value="RNASE_3_2"/>
    <property type="match status" value="1"/>
</dbReference>
<keyword evidence="4 9" id="KW-0507">mRNA processing</keyword>
<evidence type="ECO:0000256" key="9">
    <source>
        <dbReference type="HAMAP-Rule" id="MF_00104"/>
    </source>
</evidence>
<dbReference type="GO" id="GO:0010468">
    <property type="term" value="P:regulation of gene expression"/>
    <property type="evidence" value="ECO:0007669"/>
    <property type="project" value="TreeGrafter"/>
</dbReference>
<dbReference type="GO" id="GO:0006364">
    <property type="term" value="P:rRNA processing"/>
    <property type="evidence" value="ECO:0007669"/>
    <property type="project" value="UniProtKB-UniRule"/>
</dbReference>
<dbReference type="SUPFAM" id="SSF54768">
    <property type="entry name" value="dsRNA-binding domain-like"/>
    <property type="match status" value="1"/>
</dbReference>
<dbReference type="PANTHER" id="PTHR11207">
    <property type="entry name" value="RIBONUCLEASE III"/>
    <property type="match status" value="1"/>
</dbReference>
<evidence type="ECO:0000256" key="5">
    <source>
        <dbReference type="ARBA" id="ARBA00022722"/>
    </source>
</evidence>
<dbReference type="GO" id="GO:0008033">
    <property type="term" value="P:tRNA processing"/>
    <property type="evidence" value="ECO:0007669"/>
    <property type="project" value="UniProtKB-KW"/>
</dbReference>
<dbReference type="PANTHER" id="PTHR11207:SF0">
    <property type="entry name" value="RIBONUCLEASE 3"/>
    <property type="match status" value="1"/>
</dbReference>
<keyword evidence="9" id="KW-0699">rRNA-binding</keyword>
<dbReference type="GO" id="GO:0019843">
    <property type="term" value="F:rRNA binding"/>
    <property type="evidence" value="ECO:0007669"/>
    <property type="project" value="UniProtKB-KW"/>
</dbReference>
<dbReference type="PROSITE" id="PS00517">
    <property type="entry name" value="RNASE_3_1"/>
    <property type="match status" value="1"/>
</dbReference>
<protein>
    <recommendedName>
        <fullName evidence="9">Ribonuclease 3</fullName>
        <ecNumber evidence="9">3.1.26.3</ecNumber>
    </recommendedName>
    <alternativeName>
        <fullName evidence="9">Ribonuclease III</fullName>
        <shortName evidence="9">RNase III</shortName>
    </alternativeName>
</protein>
<comment type="subunit">
    <text evidence="9">Homodimer.</text>
</comment>
<feature type="binding site" evidence="9">
    <location>
        <position position="59"/>
    </location>
    <ligand>
        <name>Mg(2+)</name>
        <dbReference type="ChEBI" id="CHEBI:18420"/>
    </ligand>
</feature>
<dbReference type="RefSeq" id="WP_263037416.1">
    <property type="nucleotide sequence ID" value="NZ_JAOTPL010000005.1"/>
</dbReference>
<feature type="binding site" evidence="9">
    <location>
        <position position="132"/>
    </location>
    <ligand>
        <name>Mg(2+)</name>
        <dbReference type="ChEBI" id="CHEBI:18420"/>
    </ligand>
</feature>
<dbReference type="GO" id="GO:0046872">
    <property type="term" value="F:metal ion binding"/>
    <property type="evidence" value="ECO:0007669"/>
    <property type="project" value="UniProtKB-KW"/>
</dbReference>
<comment type="function">
    <text evidence="9">Digests double-stranded RNA. Involved in the processing of primary rRNA transcript to yield the immediate precursors to the large and small rRNAs (23S and 16S). Processes some mRNAs, and tRNAs when they are encoded in the rRNA operon. Processes pre-crRNA and tracrRNA of type II CRISPR loci if present in the organism.</text>
</comment>
<feature type="active site" evidence="9">
    <location>
        <position position="132"/>
    </location>
</feature>
<reference evidence="12" key="1">
    <citation type="submission" date="2022-10" db="EMBL/GenBank/DDBJ databases">
        <authorList>
            <person name="Kim H.S."/>
            <person name="Kim J.-S."/>
            <person name="Suh M.K."/>
            <person name="Eom M.K."/>
            <person name="Lee J.-S."/>
        </authorList>
    </citation>
    <scope>NUCLEOTIDE SEQUENCE</scope>
    <source>
        <strain evidence="12">LIP-5</strain>
    </source>
</reference>
<keyword evidence="9" id="KW-0479">Metal-binding</keyword>
<organism evidence="12 13">
    <name type="scientific">Haoranjiania flava</name>
    <dbReference type="NCBI Taxonomy" id="1856322"/>
    <lineage>
        <taxon>Bacteria</taxon>
        <taxon>Pseudomonadati</taxon>
        <taxon>Bacteroidota</taxon>
        <taxon>Chitinophagia</taxon>
        <taxon>Chitinophagales</taxon>
        <taxon>Chitinophagaceae</taxon>
        <taxon>Haoranjiania</taxon>
    </lineage>
</organism>
<keyword evidence="13" id="KW-1185">Reference proteome</keyword>
<evidence type="ECO:0000259" key="10">
    <source>
        <dbReference type="PROSITE" id="PS50137"/>
    </source>
</evidence>
<dbReference type="GO" id="GO:0003725">
    <property type="term" value="F:double-stranded RNA binding"/>
    <property type="evidence" value="ECO:0007669"/>
    <property type="project" value="TreeGrafter"/>
</dbReference>
<dbReference type="Pfam" id="PF00035">
    <property type="entry name" value="dsrm"/>
    <property type="match status" value="1"/>
</dbReference>
<comment type="similarity">
    <text evidence="2">Belongs to the ribonuclease III family.</text>
</comment>
<evidence type="ECO:0000256" key="2">
    <source>
        <dbReference type="ARBA" id="ARBA00010183"/>
    </source>
</evidence>
<comment type="caution">
    <text evidence="12">The sequence shown here is derived from an EMBL/GenBank/DDBJ whole genome shotgun (WGS) entry which is preliminary data.</text>
</comment>
<keyword evidence="5 9" id="KW-0540">Nuclease</keyword>
<feature type="domain" description="DRBM" evidence="10">
    <location>
        <begin position="171"/>
        <end position="239"/>
    </location>
</feature>
<evidence type="ECO:0000259" key="11">
    <source>
        <dbReference type="PROSITE" id="PS50142"/>
    </source>
</evidence>
<feature type="domain" description="RNase III" evidence="11">
    <location>
        <begin position="21"/>
        <end position="143"/>
    </location>
</feature>
<accession>A0AAE3LJU2</accession>
<dbReference type="Proteomes" id="UP001209317">
    <property type="component" value="Unassembled WGS sequence"/>
</dbReference>
<evidence type="ECO:0000313" key="12">
    <source>
        <dbReference type="EMBL" id="MCU7693928.1"/>
    </source>
</evidence>
<evidence type="ECO:0000313" key="13">
    <source>
        <dbReference type="Proteomes" id="UP001209317"/>
    </source>
</evidence>
<comment type="subcellular location">
    <subcellularLocation>
        <location evidence="9">Cytoplasm</location>
    </subcellularLocation>
</comment>
<dbReference type="InterPro" id="IPR011907">
    <property type="entry name" value="RNase_III"/>
</dbReference>
<dbReference type="InterPro" id="IPR014720">
    <property type="entry name" value="dsRBD_dom"/>
</dbReference>
<evidence type="ECO:0000256" key="4">
    <source>
        <dbReference type="ARBA" id="ARBA00022664"/>
    </source>
</evidence>
<dbReference type="AlphaFoldDB" id="A0AAE3LJU2"/>
<dbReference type="GO" id="GO:0005737">
    <property type="term" value="C:cytoplasm"/>
    <property type="evidence" value="ECO:0007669"/>
    <property type="project" value="UniProtKB-SubCell"/>
</dbReference>
<keyword evidence="9" id="KW-0460">Magnesium</keyword>